<name>A0A7C3GC79_9PROT</name>
<dbReference type="FunFam" id="3.40.1030.10:FF:000003">
    <property type="entry name" value="Pyrimidine-nucleoside phosphorylase"/>
    <property type="match status" value="1"/>
</dbReference>
<evidence type="ECO:0000256" key="5">
    <source>
        <dbReference type="ARBA" id="ARBA00022679"/>
    </source>
</evidence>
<evidence type="ECO:0000259" key="8">
    <source>
        <dbReference type="SMART" id="SM00941"/>
    </source>
</evidence>
<keyword evidence="5 7" id="KW-0808">Transferase</keyword>
<dbReference type="InterPro" id="IPR013102">
    <property type="entry name" value="PYNP_C"/>
</dbReference>
<reference evidence="9" key="1">
    <citation type="journal article" date="2020" name="mSystems">
        <title>Genome- and Community-Level Interaction Insights into Carbon Utilization and Element Cycling Functions of Hydrothermarchaeota in Hydrothermal Sediment.</title>
        <authorList>
            <person name="Zhou Z."/>
            <person name="Liu Y."/>
            <person name="Xu W."/>
            <person name="Pan J."/>
            <person name="Luo Z.H."/>
            <person name="Li M."/>
        </authorList>
    </citation>
    <scope>NUCLEOTIDE SEQUENCE [LARGE SCALE GENOMIC DNA]</scope>
    <source>
        <strain evidence="9">HyVt-489</strain>
    </source>
</reference>
<dbReference type="InterPro" id="IPR017459">
    <property type="entry name" value="Glycosyl_Trfase_fam3_N_dom"/>
</dbReference>
<evidence type="ECO:0000313" key="9">
    <source>
        <dbReference type="EMBL" id="HFB54956.1"/>
    </source>
</evidence>
<sequence>MKAFLPQEFIGHIRDGHTVSHDDIRTFVNGIGNGDVSDAQAAAFTMAVFFKGFAMPERTAFTLAVRDSGYVLSWPDLDGPVLDKHSTGGIGDNVSLILGPAVAACGGYVPMISGQGLGHTGGTLDKFSAIPGYNVFPDNDLFIKTVHDTGCAIIGQTGALAPVDKKLYAIRSATASVESNTLITASILSKKLAAGLEGLVLDVKCGNGAFMPTPARAAKLARSLVNVAVEAGLPTSALITDMNQPLASAAGNAVEMRNAIDHLTGAQRDPRLHNVVIELGVEMLIHGKLAANRAQARTKMQQVLDNGKAAEVFANMVHALGGPPDILENPDTHLKPAPIVQDITAEHDGVISQINSRDIGLAVIVLGGGRKRPDDSIDVRVGFDHLLPVGTKVHKGDVLARIHARNDHELNQASQMLQNAYVLGEGAPEDKLIIRRILPTRKKKEHERK</sequence>
<comment type="subunit">
    <text evidence="2 7">Homodimer.</text>
</comment>
<dbReference type="GO" id="GO:0009032">
    <property type="term" value="F:thymidine phosphorylase activity"/>
    <property type="evidence" value="ECO:0007669"/>
    <property type="project" value="UniProtKB-UniRule"/>
</dbReference>
<dbReference type="InterPro" id="IPR000053">
    <property type="entry name" value="Thymidine/pyrmidine_PPase"/>
</dbReference>
<evidence type="ECO:0000256" key="7">
    <source>
        <dbReference type="HAMAP-Rule" id="MF_01628"/>
    </source>
</evidence>
<dbReference type="NCBIfam" id="TIGR02643">
    <property type="entry name" value="T_phosphoryl"/>
    <property type="match status" value="1"/>
</dbReference>
<comment type="caution">
    <text evidence="9">The sequence shown here is derived from an EMBL/GenBank/DDBJ whole genome shotgun (WGS) entry which is preliminary data.</text>
</comment>
<evidence type="ECO:0000256" key="6">
    <source>
        <dbReference type="ARBA" id="ARBA00048550"/>
    </source>
</evidence>
<evidence type="ECO:0000256" key="3">
    <source>
        <dbReference type="ARBA" id="ARBA00011892"/>
    </source>
</evidence>
<dbReference type="GO" id="GO:0005829">
    <property type="term" value="C:cytosol"/>
    <property type="evidence" value="ECO:0007669"/>
    <property type="project" value="TreeGrafter"/>
</dbReference>
<feature type="domain" description="Pyrimidine nucleoside phosphorylase C-terminal" evidence="8">
    <location>
        <begin position="350"/>
        <end position="424"/>
    </location>
</feature>
<comment type="catalytic activity">
    <reaction evidence="6 7">
        <text>thymidine + phosphate = 2-deoxy-alpha-D-ribose 1-phosphate + thymine</text>
        <dbReference type="Rhea" id="RHEA:16037"/>
        <dbReference type="ChEBI" id="CHEBI:17748"/>
        <dbReference type="ChEBI" id="CHEBI:17821"/>
        <dbReference type="ChEBI" id="CHEBI:43474"/>
        <dbReference type="ChEBI" id="CHEBI:57259"/>
        <dbReference type="EC" id="2.4.2.4"/>
    </reaction>
</comment>
<dbReference type="PANTHER" id="PTHR10515:SF0">
    <property type="entry name" value="THYMIDINE PHOSPHORYLASE"/>
    <property type="match status" value="1"/>
</dbReference>
<dbReference type="PANTHER" id="PTHR10515">
    <property type="entry name" value="THYMIDINE PHOSPHORYLASE"/>
    <property type="match status" value="1"/>
</dbReference>
<comment type="function">
    <text evidence="7">The enzymes which catalyze the reversible phosphorolysis of pyrimidine nucleosides are involved in the degradation of these compounds and in their utilization as carbon and energy sources, or in the rescue of pyrimidine bases for nucleotide synthesis.</text>
</comment>
<evidence type="ECO:0000256" key="4">
    <source>
        <dbReference type="ARBA" id="ARBA00022676"/>
    </source>
</evidence>
<dbReference type="Pfam" id="PF02885">
    <property type="entry name" value="Glycos_trans_3N"/>
    <property type="match status" value="1"/>
</dbReference>
<dbReference type="InterPro" id="IPR035902">
    <property type="entry name" value="Nuc_phospho_transferase"/>
</dbReference>
<dbReference type="SMART" id="SM00941">
    <property type="entry name" value="PYNP_C"/>
    <property type="match status" value="1"/>
</dbReference>
<dbReference type="Pfam" id="PF07831">
    <property type="entry name" value="PYNP_C"/>
    <property type="match status" value="1"/>
</dbReference>
<dbReference type="InterPro" id="IPR036566">
    <property type="entry name" value="PYNP-like_C_sf"/>
</dbReference>
<protein>
    <recommendedName>
        <fullName evidence="3 7">Thymidine phosphorylase</fullName>
        <ecNumber evidence="3 7">2.4.2.4</ecNumber>
    </recommendedName>
    <alternativeName>
        <fullName evidence="7">TdRPase</fullName>
    </alternativeName>
</protein>
<dbReference type="InterPro" id="IPR000312">
    <property type="entry name" value="Glycosyl_Trfase_fam3"/>
</dbReference>
<dbReference type="Pfam" id="PF00591">
    <property type="entry name" value="Glycos_transf_3"/>
    <property type="match status" value="1"/>
</dbReference>
<proteinExistence type="inferred from homology"/>
<keyword evidence="4 7" id="KW-0328">Glycosyltransferase</keyword>
<dbReference type="Gene3D" id="3.40.1030.10">
    <property type="entry name" value="Nucleoside phosphorylase/phosphoribosyltransferase catalytic domain"/>
    <property type="match status" value="1"/>
</dbReference>
<dbReference type="SUPFAM" id="SSF54680">
    <property type="entry name" value="Pyrimidine nucleoside phosphorylase C-terminal domain"/>
    <property type="match status" value="1"/>
</dbReference>
<dbReference type="EC" id="2.4.2.4" evidence="3 7"/>
<dbReference type="HAMAP" id="MF_01628">
    <property type="entry name" value="Thymid_phosp"/>
    <property type="match status" value="1"/>
</dbReference>
<gene>
    <name evidence="7 9" type="primary">deoA</name>
    <name evidence="9" type="ORF">ENJ46_03445</name>
</gene>
<comment type="pathway">
    <text evidence="7">Pyrimidine metabolism; dTMP biosynthesis via salvage pathway; dTMP from thymine: step 1/2.</text>
</comment>
<dbReference type="InterPro" id="IPR013465">
    <property type="entry name" value="Thymidine_Pase"/>
</dbReference>
<dbReference type="NCBIfam" id="NF004490">
    <property type="entry name" value="PRK05820.1"/>
    <property type="match status" value="1"/>
</dbReference>
<dbReference type="GO" id="GO:0004645">
    <property type="term" value="F:1,4-alpha-oligoglucan phosphorylase activity"/>
    <property type="evidence" value="ECO:0007669"/>
    <property type="project" value="InterPro"/>
</dbReference>
<accession>A0A7C3GC79</accession>
<dbReference type="PIRSF" id="PIRSF000478">
    <property type="entry name" value="TP_PyNP"/>
    <property type="match status" value="1"/>
</dbReference>
<organism evidence="9">
    <name type="scientific">Hellea balneolensis</name>
    <dbReference type="NCBI Taxonomy" id="287478"/>
    <lineage>
        <taxon>Bacteria</taxon>
        <taxon>Pseudomonadati</taxon>
        <taxon>Pseudomonadota</taxon>
        <taxon>Alphaproteobacteria</taxon>
        <taxon>Maricaulales</taxon>
        <taxon>Robiginitomaculaceae</taxon>
        <taxon>Hellea</taxon>
    </lineage>
</organism>
<dbReference type="NCBIfam" id="TIGR02644">
    <property type="entry name" value="Y_phosphoryl"/>
    <property type="match status" value="1"/>
</dbReference>
<evidence type="ECO:0000256" key="2">
    <source>
        <dbReference type="ARBA" id="ARBA00011738"/>
    </source>
</evidence>
<dbReference type="Proteomes" id="UP000886042">
    <property type="component" value="Unassembled WGS sequence"/>
</dbReference>
<dbReference type="UniPathway" id="UPA00578">
    <property type="reaction ID" value="UER00638"/>
</dbReference>
<dbReference type="GO" id="GO:0006206">
    <property type="term" value="P:pyrimidine nucleobase metabolic process"/>
    <property type="evidence" value="ECO:0007669"/>
    <property type="project" value="InterPro"/>
</dbReference>
<dbReference type="Gene3D" id="1.20.970.10">
    <property type="entry name" value="Transferase, Pyrimidine Nucleoside Phosphorylase, Chain C"/>
    <property type="match status" value="1"/>
</dbReference>
<dbReference type="Gene3D" id="3.90.1170.30">
    <property type="entry name" value="Pyrimidine nucleoside phosphorylase-like, C-terminal domain"/>
    <property type="match status" value="1"/>
</dbReference>
<dbReference type="InterPro" id="IPR018090">
    <property type="entry name" value="Pyrmidine_PPas_bac/euk"/>
</dbReference>
<evidence type="ECO:0000256" key="1">
    <source>
        <dbReference type="ARBA" id="ARBA00006915"/>
    </source>
</evidence>
<dbReference type="AlphaFoldDB" id="A0A7C3GC79"/>
<dbReference type="InterPro" id="IPR036320">
    <property type="entry name" value="Glycosyl_Trfase_fam3_N_dom_sf"/>
</dbReference>
<dbReference type="SUPFAM" id="SSF52418">
    <property type="entry name" value="Nucleoside phosphorylase/phosphoribosyltransferase catalytic domain"/>
    <property type="match status" value="1"/>
</dbReference>
<dbReference type="EMBL" id="DRMN01000227">
    <property type="protein sequence ID" value="HFB54956.1"/>
    <property type="molecule type" value="Genomic_DNA"/>
</dbReference>
<comment type="similarity">
    <text evidence="1 7">Belongs to the thymidine/pyrimidine-nucleoside phosphorylase family.</text>
</comment>
<dbReference type="SUPFAM" id="SSF47648">
    <property type="entry name" value="Nucleoside phosphorylase/phosphoribosyltransferase N-terminal domain"/>
    <property type="match status" value="1"/>
</dbReference>
<dbReference type="GO" id="GO:0046104">
    <property type="term" value="P:thymidine metabolic process"/>
    <property type="evidence" value="ECO:0007669"/>
    <property type="project" value="UniProtKB-UniRule"/>
</dbReference>